<dbReference type="OrthoDB" id="66095at2759"/>
<evidence type="ECO:0000313" key="2">
    <source>
        <dbReference type="EMBL" id="KFA62264.1"/>
    </source>
</evidence>
<accession>A0A084QE79</accession>
<reference evidence="2 3" key="1">
    <citation type="journal article" date="2014" name="BMC Genomics">
        <title>Comparative genome sequencing reveals chemotype-specific gene clusters in the toxigenic black mold Stachybotrys.</title>
        <authorList>
            <person name="Semeiks J."/>
            <person name="Borek D."/>
            <person name="Otwinowski Z."/>
            <person name="Grishin N.V."/>
        </authorList>
    </citation>
    <scope>NUCLEOTIDE SEQUENCE [LARGE SCALE GENOMIC DNA]</scope>
    <source>
        <strain evidence="2 3">IBT 40285</strain>
    </source>
</reference>
<dbReference type="EMBL" id="KL660807">
    <property type="protein sequence ID" value="KFA62264.1"/>
    <property type="molecule type" value="Genomic_DNA"/>
</dbReference>
<sequence>MTMATHLLQTAHDAPLVVAFPSAAKLLSFFGYWAGSILLSFVIAAMIPFTTAAPQALINRLHEMTLGDQPASVQEEGEQGPFKPSPVDIVVTRFMLARKFKLPPDLVDMMFDHAEYWAHSSNEIDYLVEQQAPLCVSGTAPTKNRFLIRSFPIGLVGIDDQNDLAEQLAYDTNEAKPLALSQEREPNFFAKLVDYPTPLLKQPVRKVVFTIKSRDQGWGGQPEHRGTYDGSWTWFEAGLERFDAAQTCDEQCTYDVRYKSAHSQPPKLPVCSLRPLKPAIESDSLARRYVHPLDGEQDVVIQRNKTASKEMIEHVITWSHLDDIDPKSEAAEDLVKDGRGRATGNGEFVRNLKLGDVITVWAKARFPGWTHHIERVKVEVYWAV</sequence>
<dbReference type="AlphaFoldDB" id="A0A084QE79"/>
<keyword evidence="1" id="KW-1133">Transmembrane helix</keyword>
<organism evidence="2 3">
    <name type="scientific">Stachybotrys chlorohalonatus (strain IBT 40285)</name>
    <dbReference type="NCBI Taxonomy" id="1283841"/>
    <lineage>
        <taxon>Eukaryota</taxon>
        <taxon>Fungi</taxon>
        <taxon>Dikarya</taxon>
        <taxon>Ascomycota</taxon>
        <taxon>Pezizomycotina</taxon>
        <taxon>Sordariomycetes</taxon>
        <taxon>Hypocreomycetidae</taxon>
        <taxon>Hypocreales</taxon>
        <taxon>Stachybotryaceae</taxon>
        <taxon>Stachybotrys</taxon>
    </lineage>
</organism>
<dbReference type="STRING" id="1283841.A0A084QE79"/>
<dbReference type="Proteomes" id="UP000028524">
    <property type="component" value="Unassembled WGS sequence"/>
</dbReference>
<keyword evidence="1" id="KW-0812">Transmembrane</keyword>
<dbReference type="OMA" id="IAVWGRA"/>
<dbReference type="HOGENOM" id="CLU_041809_0_0_1"/>
<keyword evidence="1" id="KW-0472">Membrane</keyword>
<proteinExistence type="predicted"/>
<protein>
    <submittedName>
        <fullName evidence="2">Uncharacterized protein</fullName>
    </submittedName>
</protein>
<gene>
    <name evidence="2" type="ORF">S40285_06493</name>
</gene>
<dbReference type="InParanoid" id="A0A084QE79"/>
<name>A0A084QE79_STAC4</name>
<keyword evidence="3" id="KW-1185">Reference proteome</keyword>
<evidence type="ECO:0000313" key="3">
    <source>
        <dbReference type="Proteomes" id="UP000028524"/>
    </source>
</evidence>
<feature type="transmembrane region" description="Helical" evidence="1">
    <location>
        <begin position="29"/>
        <end position="50"/>
    </location>
</feature>
<evidence type="ECO:0000256" key="1">
    <source>
        <dbReference type="SAM" id="Phobius"/>
    </source>
</evidence>